<keyword evidence="3" id="KW-1185">Reference proteome</keyword>
<feature type="compositionally biased region" description="Acidic residues" evidence="1">
    <location>
        <begin position="488"/>
        <end position="507"/>
    </location>
</feature>
<dbReference type="AlphaFoldDB" id="A0A4U0U6Z9"/>
<reference evidence="2 3" key="1">
    <citation type="submission" date="2017-03" db="EMBL/GenBank/DDBJ databases">
        <title>Genomes of endolithic fungi from Antarctica.</title>
        <authorList>
            <person name="Coleine C."/>
            <person name="Masonjones S."/>
            <person name="Stajich J.E."/>
        </authorList>
    </citation>
    <scope>NUCLEOTIDE SEQUENCE [LARGE SCALE GENOMIC DNA]</scope>
    <source>
        <strain evidence="2 3">CCFEE 6315</strain>
    </source>
</reference>
<evidence type="ECO:0000313" key="3">
    <source>
        <dbReference type="Proteomes" id="UP000308549"/>
    </source>
</evidence>
<feature type="compositionally biased region" description="Basic and acidic residues" evidence="1">
    <location>
        <begin position="247"/>
        <end position="259"/>
    </location>
</feature>
<evidence type="ECO:0000313" key="2">
    <source>
        <dbReference type="EMBL" id="TKA30983.1"/>
    </source>
</evidence>
<dbReference type="EMBL" id="NAJL01000009">
    <property type="protein sequence ID" value="TKA30983.1"/>
    <property type="molecule type" value="Genomic_DNA"/>
</dbReference>
<dbReference type="Proteomes" id="UP000308549">
    <property type="component" value="Unassembled WGS sequence"/>
</dbReference>
<accession>A0A4U0U6Z9</accession>
<protein>
    <submittedName>
        <fullName evidence="2">Uncharacterized protein</fullName>
    </submittedName>
</protein>
<feature type="region of interest" description="Disordered" evidence="1">
    <location>
        <begin position="352"/>
        <end position="376"/>
    </location>
</feature>
<evidence type="ECO:0000256" key="1">
    <source>
        <dbReference type="SAM" id="MobiDB-lite"/>
    </source>
</evidence>
<comment type="caution">
    <text evidence="2">The sequence shown here is derived from an EMBL/GenBank/DDBJ whole genome shotgun (WGS) entry which is preliminary data.</text>
</comment>
<organism evidence="2 3">
    <name type="scientific">Salinomyces thailandicus</name>
    <dbReference type="NCBI Taxonomy" id="706561"/>
    <lineage>
        <taxon>Eukaryota</taxon>
        <taxon>Fungi</taxon>
        <taxon>Dikarya</taxon>
        <taxon>Ascomycota</taxon>
        <taxon>Pezizomycotina</taxon>
        <taxon>Dothideomycetes</taxon>
        <taxon>Dothideomycetidae</taxon>
        <taxon>Mycosphaerellales</taxon>
        <taxon>Teratosphaeriaceae</taxon>
        <taxon>Salinomyces</taxon>
    </lineage>
</organism>
<sequence>MAPFKNPYFQWEEAPNAPIQRQGFTSLTEAKNKTQLVGYLCLEPANNFTLRKWIAFGLNVKYYVRLHELDKDLNLNLGKSTWERALAWIRTVENVSEEDEIVEEQETTGDQTAMEHAYFKGNVASAKEAYSDDDAKYLACIIIHWRNEILDFENGFSSEEMRSSWARSFQDYKEIKPATPFPAAFHVPILDTSEIPAGLRDPCNDLPQEIDYERYNRLWNQYMFLKKTIGPPSKWSPDSVGVDNDAEASKKTKKGDNSGRRGQNKAEQTFFSVGKKDTLNIPKVKKPRWWKKGCNSPTSPEKDDDPQQAARDFVDLCFHPVEDYPDVPCFYKFIVDDERDRALLNERYSANRKTREPTRKIPLDKKHRGPHPGEYPESGPWRQYFRNTWTLSRYRFEIYEITMHLYEEGAEESFDYQPIYRYNLNLSRKEILESLDTWKDETASVMFEITILSTEDDVIDETGLLFVRDRYYEPTNGWLEPQPKDTMDAEAENDKDDGDTVAPDEDHDQSQEPVITPYPPPPLDNSSSAPLGGSPPLSSKSTPSFQLGNISPLQPRGDLLPIWRETSEGHAGTNSQTNGSLPHELTIATIHDDGTKSPTPPPADDDWWKYKELNNEDLQRHLQETDGCPDAEFTEKLLADMILSRLESGPAQLEELADVKW</sequence>
<gene>
    <name evidence="2" type="ORF">B0A50_01951</name>
</gene>
<feature type="compositionally biased region" description="Low complexity" evidence="1">
    <location>
        <begin position="526"/>
        <end position="544"/>
    </location>
</feature>
<feature type="region of interest" description="Disordered" evidence="1">
    <location>
        <begin position="234"/>
        <end position="271"/>
    </location>
</feature>
<name>A0A4U0U6Z9_9PEZI</name>
<feature type="compositionally biased region" description="Basic and acidic residues" evidence="1">
    <location>
        <begin position="353"/>
        <end position="364"/>
    </location>
</feature>
<proteinExistence type="predicted"/>
<feature type="region of interest" description="Disordered" evidence="1">
    <location>
        <begin position="477"/>
        <end position="557"/>
    </location>
</feature>